<proteinExistence type="predicted"/>
<reference evidence="2" key="1">
    <citation type="submission" date="2022-09" db="EMBL/GenBank/DDBJ databases">
        <authorList>
            <person name="Yuan C."/>
            <person name="Ke Z."/>
        </authorList>
    </citation>
    <scope>NUCLEOTIDE SEQUENCE</scope>
    <source>
        <strain evidence="2">LB-8</strain>
    </source>
</reference>
<name>A0A9X2XZU3_9BACT</name>
<evidence type="ECO:0000256" key="1">
    <source>
        <dbReference type="SAM" id="SignalP"/>
    </source>
</evidence>
<keyword evidence="1" id="KW-0732">Signal</keyword>
<evidence type="ECO:0000313" key="2">
    <source>
        <dbReference type="EMBL" id="MCU7552300.1"/>
    </source>
</evidence>
<evidence type="ECO:0000313" key="3">
    <source>
        <dbReference type="Proteomes" id="UP001155483"/>
    </source>
</evidence>
<reference evidence="2" key="2">
    <citation type="submission" date="2023-04" db="EMBL/GenBank/DDBJ databases">
        <title>Paracnuella aquatica gen. nov., sp. nov., a member of the family Chitinophagaceae isolated from a hot spring.</title>
        <authorList>
            <person name="Wang C."/>
        </authorList>
    </citation>
    <scope>NUCLEOTIDE SEQUENCE</scope>
    <source>
        <strain evidence="2">LB-8</strain>
    </source>
</reference>
<feature type="chain" id="PRO_5040876932" description="Beta-lactamase-inhibitor-like PepSY-like domain-containing protein" evidence="1">
    <location>
        <begin position="22"/>
        <end position="185"/>
    </location>
</feature>
<dbReference type="AlphaFoldDB" id="A0A9X2XZU3"/>
<sequence>MKKYLLTTAFIILCVSFKSQAQGGDIVIKGSKEIPKKMTPQQVMDSLNKRFPDAKAVKYYESKADVVNKGWTVSEEDNLAPGADVGYYTISFKRADLKYYGLYDKDGNLLQSKVEETVKELPEPVRNSLNRLSQEHPGYKVVSKTFYKNQNYSKSKEYYEVIAEKDKVRKRLYYAPDGTLIKIKG</sequence>
<protein>
    <recommendedName>
        <fullName evidence="4">Beta-lactamase-inhibitor-like PepSY-like domain-containing protein</fullName>
    </recommendedName>
</protein>
<accession>A0A9X2XZU3</accession>
<dbReference type="Gene3D" id="3.10.450.360">
    <property type="match status" value="1"/>
</dbReference>
<gene>
    <name evidence="2" type="ORF">OCK74_24485</name>
</gene>
<comment type="caution">
    <text evidence="2">The sequence shown here is derived from an EMBL/GenBank/DDBJ whole genome shotgun (WGS) entry which is preliminary data.</text>
</comment>
<dbReference type="RefSeq" id="WP_279299737.1">
    <property type="nucleotide sequence ID" value="NZ_JAOTIF010000032.1"/>
</dbReference>
<evidence type="ECO:0008006" key="4">
    <source>
        <dbReference type="Google" id="ProtNLM"/>
    </source>
</evidence>
<keyword evidence="3" id="KW-1185">Reference proteome</keyword>
<dbReference type="SUPFAM" id="SSF160574">
    <property type="entry name" value="BT0923-like"/>
    <property type="match status" value="1"/>
</dbReference>
<organism evidence="2 3">
    <name type="scientific">Paraflavisolibacter caeni</name>
    <dbReference type="NCBI Taxonomy" id="2982496"/>
    <lineage>
        <taxon>Bacteria</taxon>
        <taxon>Pseudomonadati</taxon>
        <taxon>Bacteroidota</taxon>
        <taxon>Chitinophagia</taxon>
        <taxon>Chitinophagales</taxon>
        <taxon>Chitinophagaceae</taxon>
        <taxon>Paraflavisolibacter</taxon>
    </lineage>
</organism>
<feature type="signal peptide" evidence="1">
    <location>
        <begin position="1"/>
        <end position="21"/>
    </location>
</feature>
<dbReference type="Proteomes" id="UP001155483">
    <property type="component" value="Unassembled WGS sequence"/>
</dbReference>
<dbReference type="EMBL" id="JAOTIF010000032">
    <property type="protein sequence ID" value="MCU7552300.1"/>
    <property type="molecule type" value="Genomic_DNA"/>
</dbReference>